<evidence type="ECO:0000313" key="1">
    <source>
        <dbReference type="EMBL" id="GHC53353.1"/>
    </source>
</evidence>
<sequence>MLPPIKPLRALSSLLILGMTLTSSPGDEVQSLSKTIVDRKALTFAAGPATRFGISVNGRSHQQWPLVSYRGYQYVTYFNASRQVCIGRRKLPNGLWDVIAFDDHRFETNDSHNTAVLGICDKDGTIHMAFDHHASQLNYRVSQIGAAHNPKTTEWTKKLFGEKQHSLGKVSAAERVTYPRFFAAPNGNLMLYYRSVTSANGDGFIEEYDGGSHQWTPGLGKFISRDKGILKSNGQTSHNRCPYMNCLSYAGNRLHASWVWRDRFEKTLALNNHSLCYAYSDDHGRTWHNSAGKMIGSTGKAPIHLDTEGLVVAPIPLASGLSNQTTHYAFPDGSIHIVVFHRAEGSRERRYQHYWRTSAGRWLHQALPFGGNRPKLLATPQRKMILIFSDNDTLQLAKGTPNAQITKWKWERLNLPEKQSIAADAIPDPTRWATEEVLSLYLQEYPKRKIRTKKPEAVDGVPSPLIIMDYRVN</sequence>
<dbReference type="EMBL" id="BMXI01000007">
    <property type="protein sequence ID" value="GHC53353.1"/>
    <property type="molecule type" value="Genomic_DNA"/>
</dbReference>
<dbReference type="RefSeq" id="WP_229809468.1">
    <property type="nucleotide sequence ID" value="NZ_BMXI01000007.1"/>
</dbReference>
<dbReference type="Pfam" id="PF15892">
    <property type="entry name" value="BNR_4"/>
    <property type="match status" value="1"/>
</dbReference>
<evidence type="ECO:0000313" key="2">
    <source>
        <dbReference type="Proteomes" id="UP000644507"/>
    </source>
</evidence>
<name>A0A918WK02_9BACT</name>
<dbReference type="SUPFAM" id="SSF50939">
    <property type="entry name" value="Sialidases"/>
    <property type="match status" value="1"/>
</dbReference>
<evidence type="ECO:0008006" key="3">
    <source>
        <dbReference type="Google" id="ProtNLM"/>
    </source>
</evidence>
<reference evidence="1" key="2">
    <citation type="submission" date="2020-09" db="EMBL/GenBank/DDBJ databases">
        <authorList>
            <person name="Sun Q."/>
            <person name="Kim S."/>
        </authorList>
    </citation>
    <scope>NUCLEOTIDE SEQUENCE</scope>
    <source>
        <strain evidence="1">KCTC 12988</strain>
    </source>
</reference>
<dbReference type="InterPro" id="IPR036278">
    <property type="entry name" value="Sialidase_sf"/>
</dbReference>
<reference evidence="1" key="1">
    <citation type="journal article" date="2014" name="Int. J. Syst. Evol. Microbiol.">
        <title>Complete genome sequence of Corynebacterium casei LMG S-19264T (=DSM 44701T), isolated from a smear-ripened cheese.</title>
        <authorList>
            <consortium name="US DOE Joint Genome Institute (JGI-PGF)"/>
            <person name="Walter F."/>
            <person name="Albersmeier A."/>
            <person name="Kalinowski J."/>
            <person name="Ruckert C."/>
        </authorList>
    </citation>
    <scope>NUCLEOTIDE SEQUENCE</scope>
    <source>
        <strain evidence="1">KCTC 12988</strain>
    </source>
</reference>
<organism evidence="1 2">
    <name type="scientific">Roseibacillus persicicus</name>
    <dbReference type="NCBI Taxonomy" id="454148"/>
    <lineage>
        <taxon>Bacteria</taxon>
        <taxon>Pseudomonadati</taxon>
        <taxon>Verrucomicrobiota</taxon>
        <taxon>Verrucomicrobiia</taxon>
        <taxon>Verrucomicrobiales</taxon>
        <taxon>Verrucomicrobiaceae</taxon>
        <taxon>Roseibacillus</taxon>
    </lineage>
</organism>
<comment type="caution">
    <text evidence="1">The sequence shown here is derived from an EMBL/GenBank/DDBJ whole genome shotgun (WGS) entry which is preliminary data.</text>
</comment>
<dbReference type="AlphaFoldDB" id="A0A918WK02"/>
<gene>
    <name evidence="1" type="ORF">GCM10007100_19800</name>
</gene>
<proteinExistence type="predicted"/>
<protein>
    <recommendedName>
        <fullName evidence="3">BNR repeat-containing family member</fullName>
    </recommendedName>
</protein>
<accession>A0A918WK02</accession>
<dbReference type="Proteomes" id="UP000644507">
    <property type="component" value="Unassembled WGS sequence"/>
</dbReference>
<keyword evidence="2" id="KW-1185">Reference proteome</keyword>